<dbReference type="SUPFAM" id="SSF55961">
    <property type="entry name" value="Bet v1-like"/>
    <property type="match status" value="2"/>
</dbReference>
<dbReference type="Proteomes" id="UP000249260">
    <property type="component" value="Unassembled WGS sequence"/>
</dbReference>
<evidence type="ECO:0000259" key="2">
    <source>
        <dbReference type="Pfam" id="PF08327"/>
    </source>
</evidence>
<reference evidence="3 4" key="1">
    <citation type="submission" date="2018-06" db="EMBL/GenBank/DDBJ databases">
        <title>Paenibacillus montanisoli sp. nov., isolated from mountain area soil.</title>
        <authorList>
            <person name="Wu M."/>
        </authorList>
    </citation>
    <scope>NUCLEOTIDE SEQUENCE [LARGE SCALE GENOMIC DNA]</scope>
    <source>
        <strain evidence="3 4">RA17</strain>
    </source>
</reference>
<dbReference type="Gene3D" id="3.30.530.20">
    <property type="match status" value="2"/>
</dbReference>
<dbReference type="OrthoDB" id="9803476at2"/>
<proteinExistence type="inferred from homology"/>
<dbReference type="EMBL" id="QLUW01000007">
    <property type="protein sequence ID" value="RAP73377.1"/>
    <property type="molecule type" value="Genomic_DNA"/>
</dbReference>
<dbReference type="CDD" id="cd08894">
    <property type="entry name" value="SRPBCC_CalC_Aha1-like_1"/>
    <property type="match status" value="1"/>
</dbReference>
<accession>A0A328TS00</accession>
<dbReference type="InterPro" id="IPR013538">
    <property type="entry name" value="ASHA1/2-like_C"/>
</dbReference>
<name>A0A328TS00_9BACL</name>
<dbReference type="CDD" id="cd08900">
    <property type="entry name" value="SRPBCC_CalC_Aha1-like_7"/>
    <property type="match status" value="1"/>
</dbReference>
<sequence>MKQRFTTHSTFKIERMYQASLERAFAAWSDRSAKARWFQPAEEFEFRVGGREIGRGGPPGGPVFTFEAYYQEIVPNERLVYTYSLDQDDIRISVSITTVEFIPASEGVKLIFTEQGTFFDGYDTPEQREQGTKELLDLLGKSLGESNAETFELVSRRGFDVPRNAVYRAWTEPELLAQWWGPNGFTNTFHTFDLRPGGAWEFTMHGPNDTGYPNRSVFQEIGPDRIVVRHESSPRFTLTATFQDDGGKTEVSFRQAFESLEDYKKLKPLCEEANEQNLDRLGSLLKKLSE</sequence>
<evidence type="ECO:0000256" key="1">
    <source>
        <dbReference type="ARBA" id="ARBA00006817"/>
    </source>
</evidence>
<dbReference type="InterPro" id="IPR023393">
    <property type="entry name" value="START-like_dom_sf"/>
</dbReference>
<comment type="caution">
    <text evidence="3">The sequence shown here is derived from an EMBL/GenBank/DDBJ whole genome shotgun (WGS) entry which is preliminary data.</text>
</comment>
<keyword evidence="4" id="KW-1185">Reference proteome</keyword>
<dbReference type="RefSeq" id="WP_112885518.1">
    <property type="nucleotide sequence ID" value="NZ_QLUW01000007.1"/>
</dbReference>
<gene>
    <name evidence="3" type="ORF">DL346_27090</name>
</gene>
<feature type="domain" description="Activator of Hsp90 ATPase homologue 1/2-like C-terminal" evidence="2">
    <location>
        <begin position="160"/>
        <end position="285"/>
    </location>
</feature>
<organism evidence="3 4">
    <name type="scientific">Paenibacillus montanisoli</name>
    <dbReference type="NCBI Taxonomy" id="2081970"/>
    <lineage>
        <taxon>Bacteria</taxon>
        <taxon>Bacillati</taxon>
        <taxon>Bacillota</taxon>
        <taxon>Bacilli</taxon>
        <taxon>Bacillales</taxon>
        <taxon>Paenibacillaceae</taxon>
        <taxon>Paenibacillus</taxon>
    </lineage>
</organism>
<comment type="similarity">
    <text evidence="1">Belongs to the AHA1 family.</text>
</comment>
<protein>
    <submittedName>
        <fullName evidence="3">ATPase</fullName>
    </submittedName>
</protein>
<feature type="domain" description="Activator of Hsp90 ATPase homologue 1/2-like C-terminal" evidence="2">
    <location>
        <begin position="19"/>
        <end position="141"/>
    </location>
</feature>
<dbReference type="Pfam" id="PF08327">
    <property type="entry name" value="AHSA1"/>
    <property type="match status" value="2"/>
</dbReference>
<dbReference type="AlphaFoldDB" id="A0A328TS00"/>
<evidence type="ECO:0000313" key="4">
    <source>
        <dbReference type="Proteomes" id="UP000249260"/>
    </source>
</evidence>
<evidence type="ECO:0000313" key="3">
    <source>
        <dbReference type="EMBL" id="RAP73377.1"/>
    </source>
</evidence>